<protein>
    <submittedName>
        <fullName evidence="1">Uncharacterized protein</fullName>
    </submittedName>
</protein>
<organism evidence="1 2">
    <name type="scientific">Prosthecobacter debontii</name>
    <dbReference type="NCBI Taxonomy" id="48467"/>
    <lineage>
        <taxon>Bacteria</taxon>
        <taxon>Pseudomonadati</taxon>
        <taxon>Verrucomicrobiota</taxon>
        <taxon>Verrucomicrobiia</taxon>
        <taxon>Verrucomicrobiales</taxon>
        <taxon>Verrucomicrobiaceae</taxon>
        <taxon>Prosthecobacter</taxon>
    </lineage>
</organism>
<keyword evidence="2" id="KW-1185">Reference proteome</keyword>
<evidence type="ECO:0000313" key="2">
    <source>
        <dbReference type="Proteomes" id="UP000190774"/>
    </source>
</evidence>
<gene>
    <name evidence="1" type="ORF">SAMN02745166_02247</name>
</gene>
<evidence type="ECO:0000313" key="1">
    <source>
        <dbReference type="EMBL" id="SKA94934.1"/>
    </source>
</evidence>
<dbReference type="Proteomes" id="UP000190774">
    <property type="component" value="Unassembled WGS sequence"/>
</dbReference>
<proteinExistence type="predicted"/>
<sequence>MKQHLSSQARGGVLRAIHRQRGFGFVLLSGLLSVAMACAATSWDTSALKTLSSPAERSFPDGYEVVSEPNLGAGAIKKMPAGDAMVAAYLDVGSRRYYMSDWSYDRYRQGLSYNWIRPLLETSSMGSSALPEEGVSQAQGQVQELHVGAPLSRWLPHLVAGEDLKFLDLDEGKRMLYGEFEWRDRVVTVLFSIPSDITSLKVSDARFRTLPSTMVKSVPKIWPSYKLRQLSADGDIIMGFLEGMGSGDQPWVNVGQQKQNGDVYYAKKSGSIQAIVHLALIGFQDDPVATGMEVMFQSKP</sequence>
<reference evidence="2" key="1">
    <citation type="submission" date="2017-02" db="EMBL/GenBank/DDBJ databases">
        <authorList>
            <person name="Varghese N."/>
            <person name="Submissions S."/>
        </authorList>
    </citation>
    <scope>NUCLEOTIDE SEQUENCE [LARGE SCALE GENOMIC DNA]</scope>
    <source>
        <strain evidence="2">ATCC 700200</strain>
    </source>
</reference>
<dbReference type="EMBL" id="FUYE01000006">
    <property type="protein sequence ID" value="SKA94934.1"/>
    <property type="molecule type" value="Genomic_DNA"/>
</dbReference>
<dbReference type="RefSeq" id="WP_078813452.1">
    <property type="nucleotide sequence ID" value="NZ_FUYE01000006.1"/>
</dbReference>
<dbReference type="AlphaFoldDB" id="A0A1T4XZD9"/>
<name>A0A1T4XZD9_9BACT</name>
<accession>A0A1T4XZD9</accession>